<evidence type="ECO:0000259" key="1">
    <source>
        <dbReference type="Pfam" id="PF12986"/>
    </source>
</evidence>
<sequence>MINANSHKEGLLLLTEDLKETVLFSGYAKLPVGITASEVYKIIGLIVVVDIKTGVIIDADCTLATRAAREYLTKLMMGYDLDYGPEGMQAILEKQYQSSAKKAISTAFRIIHDKYRSYLFELQQEQNNN</sequence>
<organism evidence="2 3">
    <name type="scientific">Candidatus Avacidaminococcus intestinavium</name>
    <dbReference type="NCBI Taxonomy" id="2840684"/>
    <lineage>
        <taxon>Bacteria</taxon>
        <taxon>Bacillati</taxon>
        <taxon>Bacillota</taxon>
        <taxon>Negativicutes</taxon>
        <taxon>Acidaminococcales</taxon>
        <taxon>Acidaminococcaceae</taxon>
        <taxon>Acidaminococcaceae incertae sedis</taxon>
        <taxon>Candidatus Avacidaminococcus</taxon>
    </lineage>
</organism>
<evidence type="ECO:0000313" key="3">
    <source>
        <dbReference type="Proteomes" id="UP000824099"/>
    </source>
</evidence>
<feature type="domain" description="DUF3870" evidence="1">
    <location>
        <begin position="25"/>
        <end position="116"/>
    </location>
</feature>
<dbReference type="AlphaFoldDB" id="A0A9D1SLD1"/>
<comment type="caution">
    <text evidence="2">The sequence shown here is derived from an EMBL/GenBank/DDBJ whole genome shotgun (WGS) entry which is preliminary data.</text>
</comment>
<accession>A0A9D1SLD1</accession>
<dbReference type="Pfam" id="PF12986">
    <property type="entry name" value="DUF3870"/>
    <property type="match status" value="1"/>
</dbReference>
<name>A0A9D1SLD1_9FIRM</name>
<reference evidence="2" key="2">
    <citation type="journal article" date="2021" name="PeerJ">
        <title>Extensive microbial diversity within the chicken gut microbiome revealed by metagenomics and culture.</title>
        <authorList>
            <person name="Gilroy R."/>
            <person name="Ravi A."/>
            <person name="Getino M."/>
            <person name="Pursley I."/>
            <person name="Horton D.L."/>
            <person name="Alikhan N.F."/>
            <person name="Baker D."/>
            <person name="Gharbi K."/>
            <person name="Hall N."/>
            <person name="Watson M."/>
            <person name="Adriaenssens E.M."/>
            <person name="Foster-Nyarko E."/>
            <person name="Jarju S."/>
            <person name="Secka A."/>
            <person name="Antonio M."/>
            <person name="Oren A."/>
            <person name="Chaudhuri R.R."/>
            <person name="La Ragione R."/>
            <person name="Hildebrand F."/>
            <person name="Pallen M.J."/>
        </authorList>
    </citation>
    <scope>NUCLEOTIDE SEQUENCE</scope>
    <source>
        <strain evidence="2">CHK160-1198</strain>
    </source>
</reference>
<protein>
    <submittedName>
        <fullName evidence="2">DUF3870 domain-containing protein</fullName>
    </submittedName>
</protein>
<proteinExistence type="predicted"/>
<dbReference type="Proteomes" id="UP000824099">
    <property type="component" value="Unassembled WGS sequence"/>
</dbReference>
<evidence type="ECO:0000313" key="2">
    <source>
        <dbReference type="EMBL" id="HIU64699.1"/>
    </source>
</evidence>
<dbReference type="InterPro" id="IPR024617">
    <property type="entry name" value="DUF3870"/>
</dbReference>
<dbReference type="EMBL" id="DVNI01000110">
    <property type="protein sequence ID" value="HIU64699.1"/>
    <property type="molecule type" value="Genomic_DNA"/>
</dbReference>
<reference evidence="2" key="1">
    <citation type="submission" date="2020-10" db="EMBL/GenBank/DDBJ databases">
        <authorList>
            <person name="Gilroy R."/>
        </authorList>
    </citation>
    <scope>NUCLEOTIDE SEQUENCE</scope>
    <source>
        <strain evidence="2">CHK160-1198</strain>
    </source>
</reference>
<gene>
    <name evidence="2" type="ORF">IAB06_06680</name>
</gene>